<proteinExistence type="predicted"/>
<evidence type="ECO:0000313" key="2">
    <source>
        <dbReference type="EMBL" id="TNN43353.1"/>
    </source>
</evidence>
<evidence type="ECO:0000256" key="1">
    <source>
        <dbReference type="SAM" id="MobiDB-lite"/>
    </source>
</evidence>
<feature type="region of interest" description="Disordered" evidence="1">
    <location>
        <begin position="15"/>
        <end position="66"/>
    </location>
</feature>
<keyword evidence="3" id="KW-1185">Reference proteome</keyword>
<evidence type="ECO:0000313" key="3">
    <source>
        <dbReference type="Proteomes" id="UP000314294"/>
    </source>
</evidence>
<protein>
    <submittedName>
        <fullName evidence="2">Uncharacterized protein</fullName>
    </submittedName>
</protein>
<gene>
    <name evidence="2" type="ORF">EYF80_046460</name>
</gene>
<sequence>MCQFYLTALTLLSSRYAPTNQSRGRNRLHTERTDSASILPGNSSHGPPWFRDDPPKDAKSRVSETS</sequence>
<reference evidence="2 3" key="1">
    <citation type="submission" date="2019-03" db="EMBL/GenBank/DDBJ databases">
        <title>First draft genome of Liparis tanakae, snailfish: a comprehensive survey of snailfish specific genes.</title>
        <authorList>
            <person name="Kim W."/>
            <person name="Song I."/>
            <person name="Jeong J.-H."/>
            <person name="Kim D."/>
            <person name="Kim S."/>
            <person name="Ryu S."/>
            <person name="Song J.Y."/>
            <person name="Lee S.K."/>
        </authorList>
    </citation>
    <scope>NUCLEOTIDE SEQUENCE [LARGE SCALE GENOMIC DNA]</scope>
    <source>
        <tissue evidence="2">Muscle</tissue>
    </source>
</reference>
<organism evidence="2 3">
    <name type="scientific">Liparis tanakae</name>
    <name type="common">Tanaka's snailfish</name>
    <dbReference type="NCBI Taxonomy" id="230148"/>
    <lineage>
        <taxon>Eukaryota</taxon>
        <taxon>Metazoa</taxon>
        <taxon>Chordata</taxon>
        <taxon>Craniata</taxon>
        <taxon>Vertebrata</taxon>
        <taxon>Euteleostomi</taxon>
        <taxon>Actinopterygii</taxon>
        <taxon>Neopterygii</taxon>
        <taxon>Teleostei</taxon>
        <taxon>Neoteleostei</taxon>
        <taxon>Acanthomorphata</taxon>
        <taxon>Eupercaria</taxon>
        <taxon>Perciformes</taxon>
        <taxon>Cottioidei</taxon>
        <taxon>Cottales</taxon>
        <taxon>Liparidae</taxon>
        <taxon>Liparis</taxon>
    </lineage>
</organism>
<accession>A0A4Z2FRF0</accession>
<dbReference type="AlphaFoldDB" id="A0A4Z2FRF0"/>
<dbReference type="Proteomes" id="UP000314294">
    <property type="component" value="Unassembled WGS sequence"/>
</dbReference>
<dbReference type="EMBL" id="SRLO01000973">
    <property type="protein sequence ID" value="TNN43353.1"/>
    <property type="molecule type" value="Genomic_DNA"/>
</dbReference>
<comment type="caution">
    <text evidence="2">The sequence shown here is derived from an EMBL/GenBank/DDBJ whole genome shotgun (WGS) entry which is preliminary data.</text>
</comment>
<name>A0A4Z2FRF0_9TELE</name>
<feature type="compositionally biased region" description="Basic and acidic residues" evidence="1">
    <location>
        <begin position="50"/>
        <end position="66"/>
    </location>
</feature>